<dbReference type="RefSeq" id="WP_157989844.1">
    <property type="nucleotide sequence ID" value="NZ_LR217720.1"/>
</dbReference>
<protein>
    <recommendedName>
        <fullName evidence="3">FAD assembly factor SdhE</fullName>
    </recommendedName>
</protein>
<reference evidence="6 7" key="1">
    <citation type="submission" date="2019-02" db="EMBL/GenBank/DDBJ databases">
        <authorList>
            <person name="Manzano-Marin A."/>
            <person name="Manzano-Marin A."/>
        </authorList>
    </citation>
    <scope>NUCLEOTIDE SEQUENCE [LARGE SCALE GENOMIC DNA]</scope>
    <source>
        <strain evidence="6 7">ErCilaricifoliae</strain>
    </source>
</reference>
<evidence type="ECO:0000256" key="3">
    <source>
        <dbReference type="ARBA" id="ARBA00019418"/>
    </source>
</evidence>
<dbReference type="Proteomes" id="UP000294418">
    <property type="component" value="Chromosome"/>
</dbReference>
<evidence type="ECO:0000256" key="2">
    <source>
        <dbReference type="ARBA" id="ARBA00008571"/>
    </source>
</evidence>
<organism evidence="6 7">
    <name type="scientific">Candidatus Erwinia haradaeae</name>
    <dbReference type="NCBI Taxonomy" id="1922217"/>
    <lineage>
        <taxon>Bacteria</taxon>
        <taxon>Pseudomonadati</taxon>
        <taxon>Pseudomonadota</taxon>
        <taxon>Gammaproteobacteria</taxon>
        <taxon>Enterobacterales</taxon>
        <taxon>Erwiniaceae</taxon>
        <taxon>Erwinia</taxon>
    </lineage>
</organism>
<dbReference type="PANTHER" id="PTHR39585">
    <property type="entry name" value="FAD ASSEMBLY FACTOR SDHE"/>
    <property type="match status" value="1"/>
</dbReference>
<dbReference type="Pfam" id="PF03937">
    <property type="entry name" value="Sdh5"/>
    <property type="match status" value="1"/>
</dbReference>
<dbReference type="PANTHER" id="PTHR39585:SF1">
    <property type="entry name" value="FAD ASSEMBLY FACTOR SDHE"/>
    <property type="match status" value="1"/>
</dbReference>
<dbReference type="OrthoDB" id="9180899at2"/>
<dbReference type="InterPro" id="IPR050531">
    <property type="entry name" value="SdhE_FAD_assembly_factor"/>
</dbReference>
<comment type="subcellular location">
    <subcellularLocation>
        <location evidence="1">Cytoplasm</location>
    </subcellularLocation>
</comment>
<dbReference type="InterPro" id="IPR005631">
    <property type="entry name" value="SDH"/>
</dbReference>
<proteinExistence type="inferred from homology"/>
<accession>A0A451DD28</accession>
<evidence type="ECO:0000256" key="4">
    <source>
        <dbReference type="ARBA" id="ARBA00022490"/>
    </source>
</evidence>
<evidence type="ECO:0000313" key="6">
    <source>
        <dbReference type="EMBL" id="VFP84376.1"/>
    </source>
</evidence>
<dbReference type="EMBL" id="LR217720">
    <property type="protein sequence ID" value="VFP84376.1"/>
    <property type="molecule type" value="Genomic_DNA"/>
</dbReference>
<evidence type="ECO:0000256" key="1">
    <source>
        <dbReference type="ARBA" id="ARBA00004496"/>
    </source>
</evidence>
<evidence type="ECO:0000313" key="7">
    <source>
        <dbReference type="Proteomes" id="UP000294418"/>
    </source>
</evidence>
<dbReference type="GO" id="GO:0006105">
    <property type="term" value="P:succinate metabolic process"/>
    <property type="evidence" value="ECO:0007669"/>
    <property type="project" value="TreeGrafter"/>
</dbReference>
<dbReference type="AlphaFoldDB" id="A0A451DD28"/>
<dbReference type="GO" id="GO:0005737">
    <property type="term" value="C:cytoplasm"/>
    <property type="evidence" value="ECO:0007669"/>
    <property type="project" value="UniProtKB-SubCell"/>
</dbReference>
<dbReference type="SUPFAM" id="SSF109910">
    <property type="entry name" value="YgfY-like"/>
    <property type="match status" value="1"/>
</dbReference>
<comment type="similarity">
    <text evidence="2">Belongs to the SdhE FAD assembly factor family.</text>
</comment>
<sequence length="87" mass="10435">MDITDKSRIHLACYRGMRELDLLLIPFFQHEFDSLSMHEKNLFVYLLERDDPELCHWLISSKTPEDANIKKIVDRIQNSNKKRMSQK</sequence>
<name>A0A451DD28_9GAMM</name>
<dbReference type="InterPro" id="IPR036714">
    <property type="entry name" value="SDH_sf"/>
</dbReference>
<keyword evidence="4" id="KW-0963">Cytoplasm</keyword>
<evidence type="ECO:0000256" key="5">
    <source>
        <dbReference type="ARBA" id="ARBA00023186"/>
    </source>
</evidence>
<keyword evidence="5" id="KW-0143">Chaperone</keyword>
<gene>
    <name evidence="6" type="primary">sdhE</name>
    <name evidence="6" type="ORF">ERCILAFE3058_463</name>
</gene>
<dbReference type="Gene3D" id="1.10.150.250">
    <property type="entry name" value="Flavinator of succinate dehydrogenase"/>
    <property type="match status" value="1"/>
</dbReference>